<dbReference type="Pfam" id="PF10117">
    <property type="entry name" value="McrBC"/>
    <property type="match status" value="1"/>
</dbReference>
<dbReference type="AlphaFoldDB" id="A0A1M5A5M8"/>
<keyword evidence="2" id="KW-1185">Reference proteome</keyword>
<accession>A0A1M5A5M8</accession>
<organism evidence="1 2">
    <name type="scientific">Chryseobacterium takakiae</name>
    <dbReference type="NCBI Taxonomy" id="1302685"/>
    <lineage>
        <taxon>Bacteria</taxon>
        <taxon>Pseudomonadati</taxon>
        <taxon>Bacteroidota</taxon>
        <taxon>Flavobacteriia</taxon>
        <taxon>Flavobacteriales</taxon>
        <taxon>Weeksellaceae</taxon>
        <taxon>Chryseobacterium group</taxon>
        <taxon>Chryseobacterium</taxon>
    </lineage>
</organism>
<dbReference type="PANTHER" id="PTHR38733:SF1">
    <property type="entry name" value="TYPE IV METHYL-DIRECTED RESTRICTION ENZYME ECOKMCRBC"/>
    <property type="match status" value="1"/>
</dbReference>
<dbReference type="STRING" id="1302685.SAMN05444408_1124"/>
<dbReference type="Proteomes" id="UP000184236">
    <property type="component" value="Unassembled WGS sequence"/>
</dbReference>
<dbReference type="OrthoDB" id="828100at2"/>
<protein>
    <submittedName>
        <fullName evidence="1">McrBC 5-methylcytosine restriction system component</fullName>
    </submittedName>
</protein>
<proteinExistence type="predicted"/>
<dbReference type="RefSeq" id="WP_072885564.1">
    <property type="nucleotide sequence ID" value="NZ_FQVO01000012.1"/>
</dbReference>
<sequence>MGIILKEHIHYSLLITENWYDVVHEERKNYFQKSSLSQIKPRFFKEERGKDYPCFRHTVTENEVKIISDYFVGIDWFTTDKSRYIQVEPKLNDKVVESFEEATKKSDTFSDREIEEFNGKVEEEIKNSSGKKEVDVIGMLMQIMSHAEVSKHTGKLLFVDWEDQEILINQKQDLLAPFLVVRFLNLLKHIVRKGLKKSYYKKQDNLRNRVKGKILVGQQIRQNVFKNRLTNTVCEYQVFGEDSLENRFLNKVFIFCTNYIENNKIYFKEENEIFWLINYIRPSFEHIGSEINIQDIKNYKHNPFFKEYKEAINIGQQILKRFSYNITKTTEEEIFTPPFWIDMPKMFELYVYAQLLKDNPELQAKDFNYQFSTYGNALDFLICSDKKKIVVDAKYKLHYNYSQVHNDIRQVAGYARLKKVKNQSPQLNEEIECLIIYPKPINGIHKNNLNLGELQWDEINAYHKVYKIGINLPVIEQNELK</sequence>
<dbReference type="PANTHER" id="PTHR38733">
    <property type="entry name" value="PROTEIN MCRC"/>
    <property type="match status" value="1"/>
</dbReference>
<reference evidence="2" key="1">
    <citation type="submission" date="2016-11" db="EMBL/GenBank/DDBJ databases">
        <authorList>
            <person name="Varghese N."/>
            <person name="Submissions S."/>
        </authorList>
    </citation>
    <scope>NUCLEOTIDE SEQUENCE [LARGE SCALE GENOMIC DNA]</scope>
    <source>
        <strain evidence="2">DSM 26898</strain>
    </source>
</reference>
<dbReference type="InterPro" id="IPR019292">
    <property type="entry name" value="McrC"/>
</dbReference>
<dbReference type="EMBL" id="FQVO01000012">
    <property type="protein sequence ID" value="SHF25581.1"/>
    <property type="molecule type" value="Genomic_DNA"/>
</dbReference>
<name>A0A1M5A5M8_9FLAO</name>
<evidence type="ECO:0000313" key="2">
    <source>
        <dbReference type="Proteomes" id="UP000184236"/>
    </source>
</evidence>
<gene>
    <name evidence="1" type="ORF">SAMN05444408_1124</name>
</gene>
<evidence type="ECO:0000313" key="1">
    <source>
        <dbReference type="EMBL" id="SHF25581.1"/>
    </source>
</evidence>